<dbReference type="SUPFAM" id="SSF49464">
    <property type="entry name" value="Carboxypeptidase regulatory domain-like"/>
    <property type="match status" value="1"/>
</dbReference>
<dbReference type="EMBL" id="FWXT01000001">
    <property type="protein sequence ID" value="SMC44365.1"/>
    <property type="molecule type" value="Genomic_DNA"/>
</dbReference>
<keyword evidence="2 4" id="KW-0472">Membrane</keyword>
<organism evidence="8 9">
    <name type="scientific">Pedobacter africanus</name>
    <dbReference type="NCBI Taxonomy" id="151894"/>
    <lineage>
        <taxon>Bacteria</taxon>
        <taxon>Pseudomonadati</taxon>
        <taxon>Bacteroidota</taxon>
        <taxon>Sphingobacteriia</taxon>
        <taxon>Sphingobacteriales</taxon>
        <taxon>Sphingobacteriaceae</taxon>
        <taxon>Pedobacter</taxon>
    </lineage>
</organism>
<keyword evidence="9" id="KW-1185">Reference proteome</keyword>
<evidence type="ECO:0000256" key="1">
    <source>
        <dbReference type="ARBA" id="ARBA00022448"/>
    </source>
</evidence>
<dbReference type="AlphaFoldDB" id="A0A1W1Z7I5"/>
<name>A0A1W1Z7I5_9SPHI</name>
<protein>
    <submittedName>
        <fullName evidence="8">TonB-linked outer membrane protein, SusC/RagA family</fullName>
    </submittedName>
</protein>
<feature type="compositionally biased region" description="Polar residues" evidence="5">
    <location>
        <begin position="130"/>
        <end position="141"/>
    </location>
</feature>
<dbReference type="InterPro" id="IPR039426">
    <property type="entry name" value="TonB-dep_rcpt-like"/>
</dbReference>
<dbReference type="NCBIfam" id="TIGR04057">
    <property type="entry name" value="SusC_RagA_signa"/>
    <property type="match status" value="1"/>
</dbReference>
<feature type="domain" description="TonB-dependent receptor plug" evidence="7">
    <location>
        <begin position="238"/>
        <end position="350"/>
    </location>
</feature>
<dbReference type="RefSeq" id="WP_084236788.1">
    <property type="nucleotide sequence ID" value="NZ_FWXT01000001.1"/>
</dbReference>
<dbReference type="SUPFAM" id="SSF56935">
    <property type="entry name" value="Porins"/>
    <property type="match status" value="1"/>
</dbReference>
<dbReference type="OrthoDB" id="9768177at2"/>
<feature type="region of interest" description="Disordered" evidence="5">
    <location>
        <begin position="122"/>
        <end position="141"/>
    </location>
</feature>
<dbReference type="Proteomes" id="UP000192756">
    <property type="component" value="Unassembled WGS sequence"/>
</dbReference>
<evidence type="ECO:0000256" key="3">
    <source>
        <dbReference type="ARBA" id="ARBA00023237"/>
    </source>
</evidence>
<dbReference type="NCBIfam" id="TIGR04056">
    <property type="entry name" value="OMP_RagA_SusC"/>
    <property type="match status" value="1"/>
</dbReference>
<dbReference type="InterPro" id="IPR023997">
    <property type="entry name" value="TonB-dep_OMP_SusC/RagA_CS"/>
</dbReference>
<proteinExistence type="inferred from homology"/>
<dbReference type="GO" id="GO:0009279">
    <property type="term" value="C:cell outer membrane"/>
    <property type="evidence" value="ECO:0007669"/>
    <property type="project" value="UniProtKB-SubCell"/>
</dbReference>
<evidence type="ECO:0000256" key="4">
    <source>
        <dbReference type="PROSITE-ProRule" id="PRU01360"/>
    </source>
</evidence>
<comment type="similarity">
    <text evidence="4">Belongs to the TonB-dependent receptor family.</text>
</comment>
<feature type="domain" description="Secretin/TonB short N-terminal" evidence="6">
    <location>
        <begin position="70"/>
        <end position="121"/>
    </location>
</feature>
<comment type="subcellular location">
    <subcellularLocation>
        <location evidence="4">Cell outer membrane</location>
        <topology evidence="4">Multi-pass membrane protein</topology>
    </subcellularLocation>
</comment>
<dbReference type="InterPro" id="IPR023996">
    <property type="entry name" value="TonB-dep_OMP_SusC/RagA"/>
</dbReference>
<accession>A0A1W1Z7I5</accession>
<sequence length="1214" mass="133961">MQKNFTLAQPALPFPWHVKPVKLLAGITKYLLIVVLFCTAKTAGAQTVTISAKDISMQKVISEIKKQTGYSVFGNMDLLDKVDPVSITAKNMPLAEFLAAIFRNQPISYRVANRTIFLSKKNSTQKDDSGQNPSPGKSIQGQVLDSLGRPLSGATVAIRNRSQVKLTDNEGKFTQTVNENDVLVISYLGYTNSTIILNAKNLPASGNLIINLKPTVNQLNQINVTINTGYQNIARARSAGSVSKPDMKVYNDRVGTMNVIQRLDGLIPGLTVNNAPSADQFQIRGLTTVGTTINIGGFAVPTTSRSPLFVVDGVPYDDINLINPNDVMDVNVLKDATAASIWGTRAANGVIVITTKTGKAGKLKVDYNTFVRFQARPDLSYMPVLNSREYIQAARETFDGNVVPWATVNGSTSPIVAPHELVLYNLNRGLITQDVANAKLDSMSNLSNLDQISALFYSNSLVTNHSLAVSGGADRYTFYGSFNYTGNRGNGNRPDNSGDNFKLNLRQDFKLNKSIQAYLVTDITNNLSKSRPWPSFNAQFTPYQLFQDASGNNLDLSWRYLTDELRASTESKGKIDLSYVPVDEAGFGYTNSNALSVRLNSGLNVNIFKGLKFEGTYSYVRGKNDTRQFEDQKAFVVRREVLSFATYNTASGVVTYNFPKTGGRLTTTNSSREDWTIRNQLTYNKSWLENKHQLTVLAGNEAQSSTVKNTTELTRGFDDNLNTVQLIDYKTLSSGISGTIYPTTGGFGNYFPDLLYVQGIDTRSLSYYSNLAYSFLEKYGINASWRIDQSNLFGKDKSAQNKPVWSVGALWNITRENWMEKITWVNELRLRTTYGLTGNSPSPGTAASSDILLASAPSGFTVPGGTIYRINSPANKRLTWELTKTNNVGLDFRLLNSRVSGSLDMYWKKTEGLLDQLLVNPFAAATSTTIFGNAGVLKNRGVELSLTTVNISTPGFTWRTMLNGAYNTNKIIKSYAAASNSGAVRSTATVVQGFSSYPLFAYDFEGLDALGDPLIRLSDGQIVKTPNITKPNDLLYMGTTQPKWSGGFNNSFRYKSFDLQMNIIFNAGHVMRRDVNSRYTGVNAQNNNFHAEFKDRWKQPGDENFTDVPSFVPVSSLNSSRRSSFYYILGDRNVLDASFAKIRDITLSYSLPNGLLNRWKINQLRVFTQVGNILLWRANNAGIDPEFQTVGSFGGLRTLRTGQNTISIGANLSF</sequence>
<keyword evidence="3 4" id="KW-0998">Cell outer membrane</keyword>
<dbReference type="InterPro" id="IPR011662">
    <property type="entry name" value="Secretin/TonB_short_N"/>
</dbReference>
<dbReference type="Pfam" id="PF07715">
    <property type="entry name" value="Plug"/>
    <property type="match status" value="1"/>
</dbReference>
<evidence type="ECO:0000259" key="7">
    <source>
        <dbReference type="Pfam" id="PF07715"/>
    </source>
</evidence>
<evidence type="ECO:0000259" key="6">
    <source>
        <dbReference type="Pfam" id="PF07660"/>
    </source>
</evidence>
<reference evidence="9" key="1">
    <citation type="submission" date="2017-04" db="EMBL/GenBank/DDBJ databases">
        <authorList>
            <person name="Varghese N."/>
            <person name="Submissions S."/>
        </authorList>
    </citation>
    <scope>NUCLEOTIDE SEQUENCE [LARGE SCALE GENOMIC DNA]</scope>
    <source>
        <strain evidence="9">DSM 12126</strain>
    </source>
</reference>
<dbReference type="InterPro" id="IPR012910">
    <property type="entry name" value="Plug_dom"/>
</dbReference>
<dbReference type="Pfam" id="PF07660">
    <property type="entry name" value="STN"/>
    <property type="match status" value="1"/>
</dbReference>
<evidence type="ECO:0000256" key="5">
    <source>
        <dbReference type="SAM" id="MobiDB-lite"/>
    </source>
</evidence>
<dbReference type="Pfam" id="PF13715">
    <property type="entry name" value="CarbopepD_reg_2"/>
    <property type="match status" value="1"/>
</dbReference>
<keyword evidence="1 4" id="KW-0813">Transport</keyword>
<dbReference type="InterPro" id="IPR008969">
    <property type="entry name" value="CarboxyPept-like_regulatory"/>
</dbReference>
<dbReference type="PROSITE" id="PS52016">
    <property type="entry name" value="TONB_DEPENDENT_REC_3"/>
    <property type="match status" value="1"/>
</dbReference>
<evidence type="ECO:0000313" key="8">
    <source>
        <dbReference type="EMBL" id="SMC44365.1"/>
    </source>
</evidence>
<dbReference type="Gene3D" id="2.60.40.1120">
    <property type="entry name" value="Carboxypeptidase-like, regulatory domain"/>
    <property type="match status" value="1"/>
</dbReference>
<evidence type="ECO:0000313" key="9">
    <source>
        <dbReference type="Proteomes" id="UP000192756"/>
    </source>
</evidence>
<dbReference type="InterPro" id="IPR037066">
    <property type="entry name" value="Plug_dom_sf"/>
</dbReference>
<dbReference type="Gene3D" id="2.170.130.10">
    <property type="entry name" value="TonB-dependent receptor, plug domain"/>
    <property type="match status" value="1"/>
</dbReference>
<dbReference type="STRING" id="151894.SAMN04488524_0444"/>
<evidence type="ECO:0000256" key="2">
    <source>
        <dbReference type="ARBA" id="ARBA00023136"/>
    </source>
</evidence>
<gene>
    <name evidence="8" type="ORF">SAMN04488524_0444</name>
</gene>
<keyword evidence="4" id="KW-1134">Transmembrane beta strand</keyword>
<keyword evidence="4" id="KW-0812">Transmembrane</keyword>